<feature type="domain" description="Helicase HerA central" evidence="2">
    <location>
        <begin position="371"/>
        <end position="443"/>
    </location>
</feature>
<keyword evidence="1" id="KW-1133">Transmembrane helix</keyword>
<gene>
    <name evidence="3" type="ordered locus">TC41_2401</name>
</gene>
<proteinExistence type="predicted"/>
<dbReference type="InterPro" id="IPR001917">
    <property type="entry name" value="Aminotrans_II_pyridoxalP_BS"/>
</dbReference>
<sequence>MVSALARRRCALLNVEHTLMGVAAVGLGAAAGYGVWRDKDKVQAERKRYEGQPKALIPRSHHTYDLREASAWLARLSHFRRTKAERRNKGPVWFRLRIEKDTNGEVWFWLIVPEDREQGVKGTLSPTLELHEVPEERKPTIRLNPKVRMEVTARHALLPFARDDKRDPLVTLLRAMGKNTAVEIAFSPMEEGEALRRVKREHQRLDPELRQSGANPWAKIAADTAAELGAAFTGKSANKGATSKPQKPRVLPHQKRQIGGIVQRYEELSDLFHVTMRFEGDEKHRAQPFFQGMLGALRDLAAENQLVASKSLKPFVMSADELAQLVHVPSPETWPQMPIIREHAKTLRDDEFAEGVAIGYLRHPTQASRLVRIPYAQFTRHFLMTGMTGAGKSTTLMFLLQSILDDWVQQTPGNPKPGLTLIDPAAETTLIFLSRLQAALPKDSPLWKKVHYISFSNRDYPVALNLLQVLTTEAIVATLSKAYGGGARIDEIIDMCVQAFKEDDEVQHVLAGMIPMLKDENWRLQVLRRLKSPLVRTYWEQTFPAQAKNPDYYAPVERRLRPFVTSSTALYFGQPEYALPIREWMDEGHILLIDVKALSGELMSLIMGGLIEQYYQIALTRPESTSLTHFLLVDECHRVQTDIMAKIIAETRKFGLSLGMITQSVEQFSGELKKAIKDVLGNFFSLRVGADSARIMADLTQGHFTPEYLRALPDNVAAVYTIVGGKAHSCETQAPPPDVYEGFAPNAKVVNFFDKPALRKRYEELRAFGYELQQELGRPAAEAEERLNFYLENGYWPDEDARVQKMKRKRTRGLTADELYG</sequence>
<keyword evidence="1" id="KW-0472">Membrane</keyword>
<dbReference type="CDD" id="cd01127">
    <property type="entry name" value="TrwB_TraG_TraD_VirD4"/>
    <property type="match status" value="1"/>
</dbReference>
<dbReference type="Gene3D" id="3.40.50.300">
    <property type="entry name" value="P-loop containing nucleotide triphosphate hydrolases"/>
    <property type="match status" value="2"/>
</dbReference>
<dbReference type="KEGG" id="aad:TC41_2401"/>
<dbReference type="SUPFAM" id="SSF52540">
    <property type="entry name" value="P-loop containing nucleoside triphosphate hydrolases"/>
    <property type="match status" value="1"/>
</dbReference>
<dbReference type="GO" id="GO:0016740">
    <property type="term" value="F:transferase activity"/>
    <property type="evidence" value="ECO:0007669"/>
    <property type="project" value="InterPro"/>
</dbReference>
<dbReference type="PANTHER" id="PTHR30121">
    <property type="entry name" value="UNCHARACTERIZED PROTEIN YJGR-RELATED"/>
    <property type="match status" value="1"/>
</dbReference>
<dbReference type="eggNOG" id="COG0433">
    <property type="taxonomic scope" value="Bacteria"/>
</dbReference>
<dbReference type="InterPro" id="IPR051162">
    <property type="entry name" value="T4SS_component"/>
</dbReference>
<dbReference type="PANTHER" id="PTHR30121:SF6">
    <property type="entry name" value="SLR6007 PROTEIN"/>
    <property type="match status" value="1"/>
</dbReference>
<dbReference type="Proteomes" id="UP000000292">
    <property type="component" value="Chromosome"/>
</dbReference>
<accession>F8IGM1</accession>
<evidence type="ECO:0000313" key="3">
    <source>
        <dbReference type="EMBL" id="AEJ44301.1"/>
    </source>
</evidence>
<reference evidence="3 4" key="1">
    <citation type="journal article" date="2011" name="J. Bacteriol.">
        <title>Complete Genome Sequence of Alicyclobacillus acidocaldarius Strain Tc-4-1.</title>
        <authorList>
            <person name="Chen Y."/>
            <person name="He Y."/>
            <person name="Zhang B."/>
            <person name="Yang J."/>
            <person name="Li W."/>
            <person name="Dong Z."/>
            <person name="Hu S."/>
        </authorList>
    </citation>
    <scope>NUCLEOTIDE SEQUENCE [LARGE SCALE GENOMIC DNA]</scope>
    <source>
        <strain evidence="3 4">Tc-4-1</strain>
    </source>
</reference>
<reference evidence="4" key="2">
    <citation type="submission" date="2011-06" db="EMBL/GenBank/DDBJ databases">
        <title>The complete genome sequence of Alicyclobacillus acidocaldarius sp. Tc-4-1.</title>
        <authorList>
            <person name="Chen Y."/>
            <person name="He Y."/>
            <person name="Dong Z."/>
            <person name="Hu S."/>
        </authorList>
    </citation>
    <scope>NUCLEOTIDE SEQUENCE [LARGE SCALE GENOMIC DNA]</scope>
    <source>
        <strain evidence="4">Tc-4-1</strain>
    </source>
</reference>
<dbReference type="PROSITE" id="PS00599">
    <property type="entry name" value="AA_TRANSFER_CLASS_2"/>
    <property type="match status" value="1"/>
</dbReference>
<evidence type="ECO:0000259" key="2">
    <source>
        <dbReference type="Pfam" id="PF01935"/>
    </source>
</evidence>
<feature type="transmembrane region" description="Helical" evidence="1">
    <location>
        <begin position="12"/>
        <end position="36"/>
    </location>
</feature>
<keyword evidence="1" id="KW-0812">Transmembrane</keyword>
<dbReference type="EMBL" id="CP002902">
    <property type="protein sequence ID" value="AEJ44301.1"/>
    <property type="molecule type" value="Genomic_DNA"/>
</dbReference>
<dbReference type="AlphaFoldDB" id="F8IGM1"/>
<evidence type="ECO:0000256" key="1">
    <source>
        <dbReference type="SAM" id="Phobius"/>
    </source>
</evidence>
<dbReference type="InterPro" id="IPR027417">
    <property type="entry name" value="P-loop_NTPase"/>
</dbReference>
<evidence type="ECO:0000313" key="4">
    <source>
        <dbReference type="Proteomes" id="UP000000292"/>
    </source>
</evidence>
<organism evidence="3 4">
    <name type="scientific">Alicyclobacillus acidocaldarius (strain Tc-4-1)</name>
    <name type="common">Bacillus acidocaldarius</name>
    <dbReference type="NCBI Taxonomy" id="1048834"/>
    <lineage>
        <taxon>Bacteria</taxon>
        <taxon>Bacillati</taxon>
        <taxon>Bacillota</taxon>
        <taxon>Bacilli</taxon>
        <taxon>Bacillales</taxon>
        <taxon>Alicyclobacillaceae</taxon>
        <taxon>Alicyclobacillus</taxon>
    </lineage>
</organism>
<protein>
    <recommendedName>
        <fullName evidence="2">Helicase HerA central domain-containing protein</fullName>
    </recommendedName>
</protein>
<dbReference type="STRING" id="1048834.TC41_2401"/>
<dbReference type="PATRIC" id="fig|1048834.4.peg.2270"/>
<dbReference type="HOGENOM" id="CLU_379778_0_0_9"/>
<dbReference type="InterPro" id="IPR002789">
    <property type="entry name" value="HerA_central"/>
</dbReference>
<name>F8IGM1_ALIAT</name>
<dbReference type="Pfam" id="PF01935">
    <property type="entry name" value="DUF87"/>
    <property type="match status" value="1"/>
</dbReference>